<keyword evidence="1" id="KW-0812">Transmembrane</keyword>
<comment type="caution">
    <text evidence="2">The sequence shown here is derived from an EMBL/GenBank/DDBJ whole genome shotgun (WGS) entry which is preliminary data.</text>
</comment>
<evidence type="ECO:0008006" key="4">
    <source>
        <dbReference type="Google" id="ProtNLM"/>
    </source>
</evidence>
<accession>A0A1B9XWB8</accession>
<gene>
    <name evidence="2" type="ORF">BA195_13745</name>
</gene>
<dbReference type="EMBL" id="MAKX01000044">
    <property type="protein sequence ID" value="OCK41819.1"/>
    <property type="molecule type" value="Genomic_DNA"/>
</dbReference>
<dbReference type="AlphaFoldDB" id="A0A1B9XWB8"/>
<dbReference type="RefSeq" id="WP_068706534.1">
    <property type="nucleotide sequence ID" value="NZ_MAKX01000044.1"/>
</dbReference>
<name>A0A1B9XWB8_9FLAO</name>
<keyword evidence="1" id="KW-1133">Transmembrane helix</keyword>
<sequence>MDYKLIVSIYAAVISTVVLIWRLYEFYYDRKSKLNIKIKQNTKIPVSNDLKFGKSQMYLTTTIINIGKPKRMIEQPIFMSNKKVDNQKYFNFISFENVVKYPIALDSGEKFEYEVTNDVIEDLKAKGISKIKAVVRDTHGKSHYSKWFEI</sequence>
<reference evidence="2 3" key="1">
    <citation type="submission" date="2016-06" db="EMBL/GenBank/DDBJ databases">
        <title>Draft Genome Sequence of Tenacibaculum soleae UCD-KL19.</title>
        <authorList>
            <person name="Eisen J.A."/>
            <person name="Coil D.A."/>
            <person name="Lujan K.M."/>
        </authorList>
    </citation>
    <scope>NUCLEOTIDE SEQUENCE [LARGE SCALE GENOMIC DNA]</scope>
    <source>
        <strain evidence="2 3">UCD-KL19</strain>
    </source>
</reference>
<proteinExistence type="predicted"/>
<dbReference type="STRING" id="447689.BA195_13745"/>
<keyword evidence="3" id="KW-1185">Reference proteome</keyword>
<evidence type="ECO:0000313" key="2">
    <source>
        <dbReference type="EMBL" id="OCK41819.1"/>
    </source>
</evidence>
<protein>
    <recommendedName>
        <fullName evidence="4">DUF4352 domain-containing protein</fullName>
    </recommendedName>
</protein>
<dbReference type="OrthoDB" id="1444651at2"/>
<keyword evidence="1" id="KW-0472">Membrane</keyword>
<organism evidence="2 3">
    <name type="scientific">Tenacibaculum soleae</name>
    <dbReference type="NCBI Taxonomy" id="447689"/>
    <lineage>
        <taxon>Bacteria</taxon>
        <taxon>Pseudomonadati</taxon>
        <taxon>Bacteroidota</taxon>
        <taxon>Flavobacteriia</taxon>
        <taxon>Flavobacteriales</taxon>
        <taxon>Flavobacteriaceae</taxon>
        <taxon>Tenacibaculum</taxon>
    </lineage>
</organism>
<evidence type="ECO:0000313" key="3">
    <source>
        <dbReference type="Proteomes" id="UP000093186"/>
    </source>
</evidence>
<evidence type="ECO:0000256" key="1">
    <source>
        <dbReference type="SAM" id="Phobius"/>
    </source>
</evidence>
<dbReference type="Proteomes" id="UP000093186">
    <property type="component" value="Unassembled WGS sequence"/>
</dbReference>
<feature type="transmembrane region" description="Helical" evidence="1">
    <location>
        <begin position="6"/>
        <end position="24"/>
    </location>
</feature>